<reference evidence="2 3" key="1">
    <citation type="journal article" date="2016" name="Sci. Rep.">
        <title>Peltaster fructicola genome reveals evolution from an invasive phytopathogen to an ectophytic parasite.</title>
        <authorList>
            <person name="Xu C."/>
            <person name="Chen H."/>
            <person name="Gleason M.L."/>
            <person name="Xu J.R."/>
            <person name="Liu H."/>
            <person name="Zhang R."/>
            <person name="Sun G."/>
        </authorList>
    </citation>
    <scope>NUCLEOTIDE SEQUENCE [LARGE SCALE GENOMIC DNA]</scope>
    <source>
        <strain evidence="2 3">LNHT1506</strain>
    </source>
</reference>
<sequence>MRIFSAKHEFGYSWDEVSTNNWRKYCPWNDKAEHVIGVDTLSRSLDPETGILRTERLITCKQSAPQWLRSFLGSQDTSLVYEVSYVDAKNKHVTMCSQNMTWNNLLSVQETVKYTPSSQGTTTFEQTAKIIALCGGWQKIKNSIEDFTVERFGQNAAKGREGFERVLAVSRQAFAEQKQQQKMMA</sequence>
<evidence type="ECO:0000259" key="1">
    <source>
        <dbReference type="PROSITE" id="PS50904"/>
    </source>
</evidence>
<feature type="domain" description="PRELI/MSF1" evidence="1">
    <location>
        <begin position="1"/>
        <end position="175"/>
    </location>
</feature>
<protein>
    <recommendedName>
        <fullName evidence="1">PRELI/MSF1 domain-containing protein</fullName>
    </recommendedName>
</protein>
<dbReference type="Pfam" id="PF04707">
    <property type="entry name" value="PRELI"/>
    <property type="match status" value="1"/>
</dbReference>
<dbReference type="GO" id="GO:0005758">
    <property type="term" value="C:mitochondrial intermembrane space"/>
    <property type="evidence" value="ECO:0007669"/>
    <property type="project" value="InterPro"/>
</dbReference>
<dbReference type="InterPro" id="IPR006797">
    <property type="entry name" value="PRELI/MSF1_dom"/>
</dbReference>
<dbReference type="InterPro" id="IPR037365">
    <property type="entry name" value="Slowmo/Ups"/>
</dbReference>
<dbReference type="PROSITE" id="PS50904">
    <property type="entry name" value="PRELI_MSF1"/>
    <property type="match status" value="1"/>
</dbReference>
<gene>
    <name evidence="2" type="ORF">AMS68_002969</name>
</gene>
<accession>A0A6H0XRR2</accession>
<evidence type="ECO:0000313" key="2">
    <source>
        <dbReference type="EMBL" id="QIW97451.1"/>
    </source>
</evidence>
<organism evidence="2 3">
    <name type="scientific">Peltaster fructicola</name>
    <dbReference type="NCBI Taxonomy" id="286661"/>
    <lineage>
        <taxon>Eukaryota</taxon>
        <taxon>Fungi</taxon>
        <taxon>Dikarya</taxon>
        <taxon>Ascomycota</taxon>
        <taxon>Pezizomycotina</taxon>
        <taxon>Dothideomycetes</taxon>
        <taxon>Dothideomycetes incertae sedis</taxon>
        <taxon>Peltaster</taxon>
    </lineage>
</organism>
<dbReference type="OrthoDB" id="407630at2759"/>
<dbReference type="EMBL" id="CP051140">
    <property type="protein sequence ID" value="QIW97451.1"/>
    <property type="molecule type" value="Genomic_DNA"/>
</dbReference>
<evidence type="ECO:0000313" key="3">
    <source>
        <dbReference type="Proteomes" id="UP000503462"/>
    </source>
</evidence>
<dbReference type="AlphaFoldDB" id="A0A6H0XRR2"/>
<dbReference type="Proteomes" id="UP000503462">
    <property type="component" value="Chromosome 2"/>
</dbReference>
<proteinExistence type="predicted"/>
<dbReference type="PANTHER" id="PTHR11158">
    <property type="entry name" value="MSF1/PX19 RELATED"/>
    <property type="match status" value="1"/>
</dbReference>
<keyword evidence="3" id="KW-1185">Reference proteome</keyword>
<name>A0A6H0XRR2_9PEZI</name>